<dbReference type="AlphaFoldDB" id="A0A0B3BZP7"/>
<sequence>MIVKFSVFVATSLDGYVADAHGGIGWLLDLTRQVPEGEDCGYQEFLAGMDALVFGRRALEQALCFPEWPYGDKPVFVVCPEWASLPDGVPASVSLTNRSPRELARLLEKQGFGHAFLDDESLIRGCLRQGLIDTITLTTVPMLLGNGVSLFGRSGVAASLQLEASQSYPFGFVQNRYRVLT</sequence>
<evidence type="ECO:0000259" key="1">
    <source>
        <dbReference type="Pfam" id="PF01872"/>
    </source>
</evidence>
<name>A0A0B3BZP7_9PSED</name>
<proteinExistence type="predicted"/>
<evidence type="ECO:0000313" key="2">
    <source>
        <dbReference type="EMBL" id="KHO66134.1"/>
    </source>
</evidence>
<dbReference type="EMBL" id="JTAK01000001">
    <property type="protein sequence ID" value="KHO66134.1"/>
    <property type="molecule type" value="Genomic_DNA"/>
</dbReference>
<feature type="domain" description="Bacterial bifunctional deaminase-reductase C-terminal" evidence="1">
    <location>
        <begin position="121"/>
        <end position="169"/>
    </location>
</feature>
<dbReference type="Gene3D" id="3.40.430.10">
    <property type="entry name" value="Dihydrofolate Reductase, subunit A"/>
    <property type="match status" value="1"/>
</dbReference>
<dbReference type="Pfam" id="PF01872">
    <property type="entry name" value="RibD_C"/>
    <property type="match status" value="1"/>
</dbReference>
<dbReference type="GO" id="GO:0008703">
    <property type="term" value="F:5-amino-6-(5-phosphoribosylamino)uracil reductase activity"/>
    <property type="evidence" value="ECO:0007669"/>
    <property type="project" value="InterPro"/>
</dbReference>
<comment type="caution">
    <text evidence="2">The sequence shown here is derived from an EMBL/GenBank/DDBJ whole genome shotgun (WGS) entry which is preliminary data.</text>
</comment>
<dbReference type="InterPro" id="IPR002734">
    <property type="entry name" value="RibDG_C"/>
</dbReference>
<evidence type="ECO:0000313" key="3">
    <source>
        <dbReference type="Proteomes" id="UP000030980"/>
    </source>
</evidence>
<dbReference type="Proteomes" id="UP000030980">
    <property type="component" value="Unassembled WGS sequence"/>
</dbReference>
<dbReference type="SUPFAM" id="SSF53597">
    <property type="entry name" value="Dihydrofolate reductase-like"/>
    <property type="match status" value="1"/>
</dbReference>
<dbReference type="GO" id="GO:0009231">
    <property type="term" value="P:riboflavin biosynthetic process"/>
    <property type="evidence" value="ECO:0007669"/>
    <property type="project" value="InterPro"/>
</dbReference>
<dbReference type="STRING" id="706570.PT85_00665"/>
<organism evidence="2 3">
    <name type="scientific">Pseudomonas flexibilis</name>
    <dbReference type="NCBI Taxonomy" id="706570"/>
    <lineage>
        <taxon>Bacteria</taxon>
        <taxon>Pseudomonadati</taxon>
        <taxon>Pseudomonadota</taxon>
        <taxon>Gammaproteobacteria</taxon>
        <taxon>Pseudomonadales</taxon>
        <taxon>Pseudomonadaceae</taxon>
        <taxon>Pseudomonas</taxon>
    </lineage>
</organism>
<gene>
    <name evidence="2" type="ORF">PT85_00665</name>
</gene>
<accession>A0A0B3BZP7</accession>
<keyword evidence="3" id="KW-1185">Reference proteome</keyword>
<reference evidence="2 3" key="1">
    <citation type="submission" date="2014-11" db="EMBL/GenBank/DDBJ databases">
        <title>Genome sequence of Pseudomonas tuomuerensis JCM 14085.</title>
        <authorList>
            <person name="Shin S.-K."/>
            <person name="Yi H."/>
        </authorList>
    </citation>
    <scope>NUCLEOTIDE SEQUENCE [LARGE SCALE GENOMIC DNA]</scope>
    <source>
        <strain evidence="2 3">JCM 14085</strain>
    </source>
</reference>
<protein>
    <recommendedName>
        <fullName evidence="1">Bacterial bifunctional deaminase-reductase C-terminal domain-containing protein</fullName>
    </recommendedName>
</protein>
<dbReference type="InterPro" id="IPR024072">
    <property type="entry name" value="DHFR-like_dom_sf"/>
</dbReference>